<dbReference type="Pfam" id="PF20266">
    <property type="entry name" value="Mab-21_C"/>
    <property type="match status" value="1"/>
</dbReference>
<dbReference type="InterPro" id="IPR036770">
    <property type="entry name" value="Ankyrin_rpt-contain_sf"/>
</dbReference>
<proteinExistence type="predicted"/>
<feature type="region of interest" description="Disordered" evidence="4">
    <location>
        <begin position="1747"/>
        <end position="1783"/>
    </location>
</feature>
<dbReference type="PANTHER" id="PTHR24166:SF48">
    <property type="entry name" value="PROTEIN VAPYRIN"/>
    <property type="match status" value="1"/>
</dbReference>
<keyword evidence="2 3" id="KW-0040">ANK repeat</keyword>
<feature type="repeat" description="ANK" evidence="3">
    <location>
        <begin position="481"/>
        <end position="513"/>
    </location>
</feature>
<dbReference type="PROSITE" id="PS50088">
    <property type="entry name" value="ANK_REPEAT"/>
    <property type="match status" value="5"/>
</dbReference>
<dbReference type="InterPro" id="IPR046906">
    <property type="entry name" value="Mab-21_HhH/H2TH-like"/>
</dbReference>
<dbReference type="SMART" id="SM00248">
    <property type="entry name" value="ANK"/>
    <property type="match status" value="14"/>
</dbReference>
<reference evidence="6 7" key="1">
    <citation type="submission" date="2017-06" db="EMBL/GenBank/DDBJ databases">
        <title>A platform for efficient transgenesis in Macrostomum lignano, a flatworm model organism for stem cell research.</title>
        <authorList>
            <person name="Berezikov E."/>
        </authorList>
    </citation>
    <scope>NUCLEOTIDE SEQUENCE [LARGE SCALE GENOMIC DNA]</scope>
    <source>
        <strain evidence="6">DV1</strain>
        <tissue evidence="6">Whole organism</tissue>
    </source>
</reference>
<dbReference type="PANTHER" id="PTHR24166">
    <property type="entry name" value="ROLLING PEBBLES, ISOFORM B"/>
    <property type="match status" value="1"/>
</dbReference>
<dbReference type="EMBL" id="NIVC01001525">
    <property type="protein sequence ID" value="PAA66849.1"/>
    <property type="molecule type" value="Genomic_DNA"/>
</dbReference>
<accession>A0A267F193</accession>
<keyword evidence="7" id="KW-1185">Reference proteome</keyword>
<feature type="repeat" description="ANK" evidence="3">
    <location>
        <begin position="654"/>
        <end position="686"/>
    </location>
</feature>
<evidence type="ECO:0000313" key="6">
    <source>
        <dbReference type="EMBL" id="PAA66849.1"/>
    </source>
</evidence>
<dbReference type="PROSITE" id="PS50297">
    <property type="entry name" value="ANK_REP_REGION"/>
    <property type="match status" value="5"/>
</dbReference>
<evidence type="ECO:0000313" key="7">
    <source>
        <dbReference type="Proteomes" id="UP000215902"/>
    </source>
</evidence>
<organism evidence="6 7">
    <name type="scientific">Macrostomum lignano</name>
    <dbReference type="NCBI Taxonomy" id="282301"/>
    <lineage>
        <taxon>Eukaryota</taxon>
        <taxon>Metazoa</taxon>
        <taxon>Spiralia</taxon>
        <taxon>Lophotrochozoa</taxon>
        <taxon>Platyhelminthes</taxon>
        <taxon>Rhabditophora</taxon>
        <taxon>Macrostomorpha</taxon>
        <taxon>Macrostomida</taxon>
        <taxon>Macrostomidae</taxon>
        <taxon>Macrostomum</taxon>
    </lineage>
</organism>
<dbReference type="Gene3D" id="1.25.40.20">
    <property type="entry name" value="Ankyrin repeat-containing domain"/>
    <property type="match status" value="5"/>
</dbReference>
<dbReference type="InterPro" id="IPR002110">
    <property type="entry name" value="Ankyrin_rpt"/>
</dbReference>
<protein>
    <recommendedName>
        <fullName evidence="5">Mab-21-like HhH/H2TH-like domain-containing protein</fullName>
    </recommendedName>
</protein>
<evidence type="ECO:0000259" key="5">
    <source>
        <dbReference type="Pfam" id="PF20266"/>
    </source>
</evidence>
<dbReference type="STRING" id="282301.A0A267F193"/>
<dbReference type="Gene3D" id="1.10.1410.40">
    <property type="match status" value="1"/>
</dbReference>
<evidence type="ECO:0000256" key="2">
    <source>
        <dbReference type="ARBA" id="ARBA00023043"/>
    </source>
</evidence>
<gene>
    <name evidence="6" type="ORF">BOX15_Mlig015600g2</name>
</gene>
<evidence type="ECO:0000256" key="4">
    <source>
        <dbReference type="SAM" id="MobiDB-lite"/>
    </source>
</evidence>
<dbReference type="Proteomes" id="UP000215902">
    <property type="component" value="Unassembled WGS sequence"/>
</dbReference>
<dbReference type="OrthoDB" id="67499at2759"/>
<dbReference type="Pfam" id="PF12796">
    <property type="entry name" value="Ank_2"/>
    <property type="match status" value="5"/>
</dbReference>
<comment type="caution">
    <text evidence="6">The sequence shown here is derived from an EMBL/GenBank/DDBJ whole genome shotgun (WGS) entry which is preliminary data.</text>
</comment>
<evidence type="ECO:0000256" key="3">
    <source>
        <dbReference type="PROSITE-ProRule" id="PRU00023"/>
    </source>
</evidence>
<feature type="repeat" description="ANK" evidence="3">
    <location>
        <begin position="614"/>
        <end position="653"/>
    </location>
</feature>
<feature type="domain" description="Mab-21-like HhH/H2TH-like" evidence="5">
    <location>
        <begin position="1343"/>
        <end position="1413"/>
    </location>
</feature>
<feature type="repeat" description="ANK" evidence="3">
    <location>
        <begin position="1057"/>
        <end position="1089"/>
    </location>
</feature>
<name>A0A267F193_9PLAT</name>
<dbReference type="PRINTS" id="PR01415">
    <property type="entry name" value="ANKYRIN"/>
</dbReference>
<keyword evidence="1" id="KW-0677">Repeat</keyword>
<dbReference type="InterPro" id="IPR050889">
    <property type="entry name" value="Dendritic_Spine_Reg/Scaffold"/>
</dbReference>
<feature type="repeat" description="ANK" evidence="3">
    <location>
        <begin position="1024"/>
        <end position="1056"/>
    </location>
</feature>
<dbReference type="SUPFAM" id="SSF48403">
    <property type="entry name" value="Ankyrin repeat"/>
    <property type="match status" value="3"/>
</dbReference>
<sequence length="1783" mass="198625">MSLLQSLDIRQSVLALCDILGSSQSKRNKIARPVEACPILRLTPPTTSDSQDANCEILIASLEAEDSEDTTGSNQTPYAVVSSLHSVKVTFTGLPNLSERFSATFPPVLSDLCRLVSQLIKVTGVQQLRIQVDPSTADRILKSSVQPQLLDDVSIRHFLSSAFVFCHLLRVLGETRLESLLNLNAGDALVTIGDQPQCSMRVAVSSCLNGEDGAVNEELEHCIAESSKRSTPVYLCILFNEIRTCKWYLRTRKEVECQRKRLPNHDVTRIRVESDSGLKIRVILFDVQQGECYQDTGALPAEQVLSEFSDDQFLCAAVSKCEQLAQEHSFQLECFTVPCRNTAHMLQAAAKVAQEAQKQSAEAASPAHTPGALHHLAATGDASLLAQILEADPSVLQDPHKSFPHRTALLCAAAASVADFSQGSEAHAECFEILISRGADPQAADSRKHSVWHCAILSHNIPLLNTLLANHRADINSADGSCKTPLLLAVEEENAPVAEMLLDNGANSQLTDKAGQSALTMAVSAGNLELVKTVLKHEPEILRDSGAEKYASIYWSAWKQGYEDICLHLLQEKFELNEHSITEAKKLNCLISQARQKEFTKAVSKENCNWRDWEGRTPLQVASSGGLRPSRKCHLKCAELLLQLGADLNAADLEGNTPLHLAAAAGNTEVVELFLRYGASRDKRNFSDATPLNAAESKGHSEVVAVLARAETPSVRKMGENQNRHQQETIENITAAARNGRFQDVKNFLSQINDQSNRDTCCIKAAEGAAFNGHFEVVKFLLPQINDQSNRDTCCIKAAENAANNGHFEIVKFLLSQINDQSNRDTCCIKAAEDAAIRGHFEIVKFLVPQINDQSNRDTCCIKAAEGAAFNGHFEIVKFLVPQINDQSNRDTCCIKAAEGAAFNGHFEIVEFLVACLSSDDLKAKLRFQCALTACSRLHENVVASLGLEPQWLFQSNTILSFTAAMAIESRNSVLNDTLSRMQPAQITQLLRLSISQRNVTLAATLLNHERFSTQHVDLPDDNTGATALMLAADAGQHELIHKLIDLGASLHAQDTHGRTALSRACQAGHVRAAKTLIDNGADASHRDSQGLTCAQLAQRFEQRQVLRLLNPTEKTQHCQPAAHRLHPLSHHSEQHLSEELHRLLSDAGFTEQRAKYLKNLADWLQEVAGVLTQDRRQMTGSYAEGWANSLVQVNGRTAADSDIDWTVLVDGQKFHLEGGCDRTGFCSNDTPLQVKEGHAQVAVGAGSQPAVTATACGVRPAQDTCHAIPCCSSFGEDRIKKLLQNNLDKVHLVRATRPSSTNELRVSFSFQEKDIMRQLSTVQGQLFTLIKFIFKRHLPLTLDTPGLKTYHAKTLLFFMLERHGTDPETEAWQQQNLIALLNESLDMMLSFIDLSSSPDECMSHFFMPDAPLYFKNAGIGGDFDNTKARVRDRLCELRSDIGGVVEQLRRLVRPLQSEKFYFHLFTLLPLTAPPAVTEIREGTWNPEMYYKFADVYSVVHQCLSELQSESSDRDTLMRQLSLLHELQWCKCAALCMTAMAHLKFGESEEAERLAMELYRHQVESGLKPQDIRYEYIQTKSPADSDWAWRFCLPCDSPPRFPFLPEFTQTLFTARLSQPLSSHLYVNFRCLSWSLQAELLRNRTPAIAFDHWIEQLLGDPDLEELLTLAHYSDCREHVELSLQQMEMIEKERRVAMETQDEEKIGWVRQKRWRVSNRSGSDSGAHRSREDEERRLWARARLRRDGADSGRLVAMETAAEQRDSWTHAKLTSQSRDRKRKAESD</sequence>
<evidence type="ECO:0000256" key="1">
    <source>
        <dbReference type="ARBA" id="ARBA00022737"/>
    </source>
</evidence>